<sequence length="82" mass="8863">MPHRYDHVYQSESSPNLRLPSNPAPESTRPKGATGATYYPAPAVQAVTNPNPRVAAKGGEDEEDVTSETKVEVDTELRLGRG</sequence>
<dbReference type="EMBL" id="BJWL01000013">
    <property type="protein sequence ID" value="GFY99844.1"/>
    <property type="molecule type" value="Genomic_DNA"/>
</dbReference>
<comment type="caution">
    <text evidence="2">The sequence shown here is derived from an EMBL/GenBank/DDBJ whole genome shotgun (WGS) entry which is preliminary data.</text>
</comment>
<keyword evidence="3" id="KW-1185">Reference proteome</keyword>
<name>A0A7J0FMB2_9ERIC</name>
<dbReference type="AlphaFoldDB" id="A0A7J0FMB2"/>
<gene>
    <name evidence="2" type="ORF">Acr_13g0012440</name>
</gene>
<accession>A0A7J0FMB2</accession>
<dbReference type="Proteomes" id="UP000585474">
    <property type="component" value="Unassembled WGS sequence"/>
</dbReference>
<evidence type="ECO:0000313" key="3">
    <source>
        <dbReference type="Proteomes" id="UP000585474"/>
    </source>
</evidence>
<feature type="region of interest" description="Disordered" evidence="1">
    <location>
        <begin position="1"/>
        <end position="82"/>
    </location>
</feature>
<feature type="compositionally biased region" description="Basic and acidic residues" evidence="1">
    <location>
        <begin position="67"/>
        <end position="82"/>
    </location>
</feature>
<protein>
    <submittedName>
        <fullName evidence="2">Uncharacterized protein</fullName>
    </submittedName>
</protein>
<evidence type="ECO:0000313" key="2">
    <source>
        <dbReference type="EMBL" id="GFY99844.1"/>
    </source>
</evidence>
<reference evidence="2 3" key="1">
    <citation type="submission" date="2019-07" db="EMBL/GenBank/DDBJ databases">
        <title>De Novo Assembly of kiwifruit Actinidia rufa.</title>
        <authorList>
            <person name="Sugita-Konishi S."/>
            <person name="Sato K."/>
            <person name="Mori E."/>
            <person name="Abe Y."/>
            <person name="Kisaki G."/>
            <person name="Hamano K."/>
            <person name="Suezawa K."/>
            <person name="Otani M."/>
            <person name="Fukuda T."/>
            <person name="Manabe T."/>
            <person name="Gomi K."/>
            <person name="Tabuchi M."/>
            <person name="Akimitsu K."/>
            <person name="Kataoka I."/>
        </authorList>
    </citation>
    <scope>NUCLEOTIDE SEQUENCE [LARGE SCALE GENOMIC DNA]</scope>
    <source>
        <strain evidence="3">cv. Fuchu</strain>
    </source>
</reference>
<proteinExistence type="predicted"/>
<evidence type="ECO:0000256" key="1">
    <source>
        <dbReference type="SAM" id="MobiDB-lite"/>
    </source>
</evidence>
<organism evidence="2 3">
    <name type="scientific">Actinidia rufa</name>
    <dbReference type="NCBI Taxonomy" id="165716"/>
    <lineage>
        <taxon>Eukaryota</taxon>
        <taxon>Viridiplantae</taxon>
        <taxon>Streptophyta</taxon>
        <taxon>Embryophyta</taxon>
        <taxon>Tracheophyta</taxon>
        <taxon>Spermatophyta</taxon>
        <taxon>Magnoliopsida</taxon>
        <taxon>eudicotyledons</taxon>
        <taxon>Gunneridae</taxon>
        <taxon>Pentapetalae</taxon>
        <taxon>asterids</taxon>
        <taxon>Ericales</taxon>
        <taxon>Actinidiaceae</taxon>
        <taxon>Actinidia</taxon>
    </lineage>
</organism>